<dbReference type="VEuPathDB" id="AmoebaDB:ACA1_320960"/>
<keyword evidence="5" id="KW-0548">Nucleotidyltransferase</keyword>
<dbReference type="EC" id="2.7.7.-" evidence="10"/>
<dbReference type="OrthoDB" id="19606at2759"/>
<dbReference type="Proteomes" id="UP000011083">
    <property type="component" value="Unassembled WGS sequence"/>
</dbReference>
<dbReference type="GO" id="GO:0005658">
    <property type="term" value="C:alpha DNA polymerase:primase complex"/>
    <property type="evidence" value="ECO:0007669"/>
    <property type="project" value="UniProtKB-ARBA"/>
</dbReference>
<keyword evidence="6 10" id="KW-0235">DNA replication</keyword>
<reference evidence="12 13" key="1">
    <citation type="journal article" date="2013" name="Genome Biol.">
        <title>Genome of Acanthamoeba castellanii highlights extensive lateral gene transfer and early evolution of tyrosine kinase signaling.</title>
        <authorList>
            <person name="Clarke M."/>
            <person name="Lohan A.J."/>
            <person name="Liu B."/>
            <person name="Lagkouvardos I."/>
            <person name="Roy S."/>
            <person name="Zafar N."/>
            <person name="Bertelli C."/>
            <person name="Schilde C."/>
            <person name="Kianianmomeni A."/>
            <person name="Burglin T.R."/>
            <person name="Frech C."/>
            <person name="Turcotte B."/>
            <person name="Kopec K.O."/>
            <person name="Synnott J.M."/>
            <person name="Choo C."/>
            <person name="Paponov I."/>
            <person name="Finkler A."/>
            <person name="Soon Heng Tan C."/>
            <person name="Hutchins A.P."/>
            <person name="Weinmeier T."/>
            <person name="Rattei T."/>
            <person name="Chu J.S."/>
            <person name="Gimenez G."/>
            <person name="Irimia M."/>
            <person name="Rigden D.J."/>
            <person name="Fitzpatrick D.A."/>
            <person name="Lorenzo-Morales J."/>
            <person name="Bateman A."/>
            <person name="Chiu C.H."/>
            <person name="Tang P."/>
            <person name="Hegemann P."/>
            <person name="Fromm H."/>
            <person name="Raoult D."/>
            <person name="Greub G."/>
            <person name="Miranda-Saavedra D."/>
            <person name="Chen N."/>
            <person name="Nash P."/>
            <person name="Ginger M.L."/>
            <person name="Horn M."/>
            <person name="Schaap P."/>
            <person name="Caler L."/>
            <person name="Loftus B."/>
        </authorList>
    </citation>
    <scope>NUCLEOTIDE SEQUENCE [LARGE SCALE GENOMIC DNA]</scope>
    <source>
        <strain evidence="12 13">Neff</strain>
    </source>
</reference>
<dbReference type="KEGG" id="acan:ACA1_320960"/>
<dbReference type="SUPFAM" id="SSF56747">
    <property type="entry name" value="Prim-pol domain"/>
    <property type="match status" value="1"/>
</dbReference>
<dbReference type="GeneID" id="14915184"/>
<evidence type="ECO:0000313" key="13">
    <source>
        <dbReference type="Proteomes" id="UP000011083"/>
    </source>
</evidence>
<dbReference type="RefSeq" id="XP_004336592.1">
    <property type="nucleotide sequence ID" value="XM_004336544.1"/>
</dbReference>
<dbReference type="NCBIfam" id="TIGR00335">
    <property type="entry name" value="primase_sml"/>
    <property type="match status" value="1"/>
</dbReference>
<dbReference type="Pfam" id="PF01896">
    <property type="entry name" value="DNA_primase_S"/>
    <property type="match status" value="1"/>
</dbReference>
<evidence type="ECO:0000256" key="2">
    <source>
        <dbReference type="ARBA" id="ARBA00022478"/>
    </source>
</evidence>
<evidence type="ECO:0000256" key="1">
    <source>
        <dbReference type="ARBA" id="ARBA00009762"/>
    </source>
</evidence>
<dbReference type="OMA" id="NVTRGFN"/>
<protein>
    <recommendedName>
        <fullName evidence="10">DNA primase</fullName>
        <ecNumber evidence="10">2.7.7.-</ecNumber>
    </recommendedName>
</protein>
<dbReference type="CDD" id="cd04860">
    <property type="entry name" value="AE_Prim_S"/>
    <property type="match status" value="1"/>
</dbReference>
<feature type="compositionally biased region" description="Low complexity" evidence="11">
    <location>
        <begin position="423"/>
        <end position="437"/>
    </location>
</feature>
<evidence type="ECO:0000256" key="5">
    <source>
        <dbReference type="ARBA" id="ARBA00022695"/>
    </source>
</evidence>
<keyword evidence="8" id="KW-0862">Zinc</keyword>
<keyword evidence="3 10" id="KW-0639">Primosome</keyword>
<comment type="similarity">
    <text evidence="1 10">Belongs to the eukaryotic-type primase small subunit family.</text>
</comment>
<dbReference type="PANTHER" id="PTHR10536">
    <property type="entry name" value="DNA PRIMASE SMALL SUBUNIT"/>
    <property type="match status" value="1"/>
</dbReference>
<dbReference type="GO" id="GO:0003899">
    <property type="term" value="F:DNA-directed RNA polymerase activity"/>
    <property type="evidence" value="ECO:0007669"/>
    <property type="project" value="InterPro"/>
</dbReference>
<feature type="region of interest" description="Disordered" evidence="11">
    <location>
        <begin position="415"/>
        <end position="437"/>
    </location>
</feature>
<keyword evidence="9" id="KW-0804">Transcription</keyword>
<proteinExistence type="inferred from homology"/>
<keyword evidence="7" id="KW-0479">Metal-binding</keyword>
<keyword evidence="13" id="KW-1185">Reference proteome</keyword>
<organism evidence="12 13">
    <name type="scientific">Acanthamoeba castellanii (strain ATCC 30010 / Neff)</name>
    <dbReference type="NCBI Taxonomy" id="1257118"/>
    <lineage>
        <taxon>Eukaryota</taxon>
        <taxon>Amoebozoa</taxon>
        <taxon>Discosea</taxon>
        <taxon>Longamoebia</taxon>
        <taxon>Centramoebida</taxon>
        <taxon>Acanthamoebidae</taxon>
        <taxon>Acanthamoeba</taxon>
    </lineage>
</organism>
<evidence type="ECO:0000313" key="12">
    <source>
        <dbReference type="EMBL" id="ELR14579.1"/>
    </source>
</evidence>
<dbReference type="AlphaFoldDB" id="L8GNS0"/>
<accession>L8GNS0</accession>
<evidence type="ECO:0000256" key="6">
    <source>
        <dbReference type="ARBA" id="ARBA00022705"/>
    </source>
</evidence>
<sequence length="437" mass="50243">MSQSPPHKKTKQLEEDSKQSAAEVNPFAAFDFRFLLKTYWAPNGANLALREFSYEIEIGNGETTYSRYNTYANAKEFQDGLQRECPRRIDLGAVFSQEPKDKVLVATKRAVPQEKELVFDIDISDYDDVRRCCKGADICGKCWPLMNVAIKVVDRILREDFGFEIILWVYSGRRGVHCWVCDPRARKLSVEERSAVVEYISVAGQRKQSDKFSFINMPPNLHPTLKQAYDEVLLDYFENTVFPAHLFENEDGWNVVLSTLPNNLRDTIAKAWQEDEELTPRERWDQFFVAVNQAIEKGHLRNSNPVYDIVFTCTYPRLDIQVSKHLHHLLKSPFCVHPGTHRVCVPIDPDQCDDFDPQAVPTVETLLSEIDQFDKRNATDSPLRGKKGLRQYEKTSLRDYVRLFEKTLLVPLRQQAARKADDASPSSPAAAAMDEDW</sequence>
<gene>
    <name evidence="12" type="ORF">ACA1_320960</name>
</gene>
<keyword evidence="2 10" id="KW-0240">DNA-directed RNA polymerase</keyword>
<dbReference type="Gene3D" id="3.90.920.10">
    <property type="entry name" value="DNA primase, PRIM domain"/>
    <property type="match status" value="1"/>
</dbReference>
<name>L8GNS0_ACACF</name>
<dbReference type="STRING" id="1257118.L8GNS0"/>
<dbReference type="EMBL" id="KB008050">
    <property type="protein sequence ID" value="ELR14579.1"/>
    <property type="molecule type" value="Genomic_DNA"/>
</dbReference>
<evidence type="ECO:0000256" key="4">
    <source>
        <dbReference type="ARBA" id="ARBA00022679"/>
    </source>
</evidence>
<evidence type="ECO:0000256" key="7">
    <source>
        <dbReference type="ARBA" id="ARBA00022723"/>
    </source>
</evidence>
<evidence type="ECO:0000256" key="8">
    <source>
        <dbReference type="ARBA" id="ARBA00022833"/>
    </source>
</evidence>
<dbReference type="GO" id="GO:0006269">
    <property type="term" value="P:DNA replication, synthesis of primer"/>
    <property type="evidence" value="ECO:0007669"/>
    <property type="project" value="UniProtKB-KW"/>
</dbReference>
<evidence type="ECO:0000256" key="11">
    <source>
        <dbReference type="SAM" id="MobiDB-lite"/>
    </source>
</evidence>
<dbReference type="InterPro" id="IPR002755">
    <property type="entry name" value="DNA_primase_S"/>
</dbReference>
<evidence type="ECO:0000256" key="9">
    <source>
        <dbReference type="ARBA" id="ARBA00023163"/>
    </source>
</evidence>
<dbReference type="InterPro" id="IPR014052">
    <property type="entry name" value="DNA_primase_ssu_euk/arc"/>
</dbReference>
<dbReference type="GO" id="GO:0046872">
    <property type="term" value="F:metal ion binding"/>
    <property type="evidence" value="ECO:0007669"/>
    <property type="project" value="UniProtKB-KW"/>
</dbReference>
<evidence type="ECO:0000256" key="10">
    <source>
        <dbReference type="RuleBase" id="RU003514"/>
    </source>
</evidence>
<dbReference type="FunFam" id="3.90.920.10:FF:000003">
    <property type="entry name" value="DNA primase"/>
    <property type="match status" value="1"/>
</dbReference>
<evidence type="ECO:0000256" key="3">
    <source>
        <dbReference type="ARBA" id="ARBA00022515"/>
    </source>
</evidence>
<keyword evidence="4 10" id="KW-0808">Transferase</keyword>